<organism evidence="2 3">
    <name type="scientific">Anaeromyxobacter oryzae</name>
    <dbReference type="NCBI Taxonomy" id="2918170"/>
    <lineage>
        <taxon>Bacteria</taxon>
        <taxon>Pseudomonadati</taxon>
        <taxon>Myxococcota</taxon>
        <taxon>Myxococcia</taxon>
        <taxon>Myxococcales</taxon>
        <taxon>Cystobacterineae</taxon>
        <taxon>Anaeromyxobacteraceae</taxon>
        <taxon>Anaeromyxobacter</taxon>
    </lineage>
</organism>
<dbReference type="SUPFAM" id="SSF56281">
    <property type="entry name" value="Metallo-hydrolase/oxidoreductase"/>
    <property type="match status" value="1"/>
</dbReference>
<evidence type="ECO:0000313" key="2">
    <source>
        <dbReference type="EMBL" id="BDG03302.1"/>
    </source>
</evidence>
<dbReference type="Pfam" id="PF13370">
    <property type="entry name" value="Fer4_13"/>
    <property type="match status" value="1"/>
</dbReference>
<feature type="domain" description="Metallo-beta-lactamase" evidence="1">
    <location>
        <begin position="106"/>
        <end position="264"/>
    </location>
</feature>
<dbReference type="PANTHER" id="PTHR42773">
    <property type="entry name" value="METALLO-BETA-LACTAMASE-RELATED"/>
    <property type="match status" value="1"/>
</dbReference>
<dbReference type="EMBL" id="AP025591">
    <property type="protein sequence ID" value="BDG03302.1"/>
    <property type="molecule type" value="Genomic_DNA"/>
</dbReference>
<name>A0ABM7WUY0_9BACT</name>
<dbReference type="Gene3D" id="3.30.70.20">
    <property type="match status" value="1"/>
</dbReference>
<dbReference type="SMART" id="SM00849">
    <property type="entry name" value="Lactamase_B"/>
    <property type="match status" value="1"/>
</dbReference>
<dbReference type="InterPro" id="IPR001279">
    <property type="entry name" value="Metallo-B-lactamas"/>
</dbReference>
<sequence>MALAARALPGNAPGDLFVDDACIACDTCRRFAPGVFGGGEDDPAFVRRQPADAAERRRALLALVSCPVAAIGSRTKAGIADATTALPEPFAPGVYACGYAADSSFGAAAWLVVRPGGNVLVDSPRYARPLADRIRALGGARLMFLTHRDDVADHARWREALGCERILHARDVTASTRGVERRLEGDAPVPLADDLLAVPVPGHTPGSAALLAGDTYLFTGDHLWGDAEGRLGASRHVCWYDWGEQVRSLEKLAALRFQWVLPGHGRPWRAESPEAARRAVAALAAELRDG</sequence>
<dbReference type="Gene3D" id="3.60.15.10">
    <property type="entry name" value="Ribonuclease Z/Hydroxyacylglutathione hydrolase-like"/>
    <property type="match status" value="1"/>
</dbReference>
<evidence type="ECO:0000259" key="1">
    <source>
        <dbReference type="SMART" id="SM00849"/>
    </source>
</evidence>
<dbReference type="CDD" id="cd07727">
    <property type="entry name" value="YmaE-like_MBL-fold"/>
    <property type="match status" value="1"/>
</dbReference>
<dbReference type="PANTHER" id="PTHR42773:SF1">
    <property type="entry name" value="METALLO-BETA-LACTAMASE FAMILY PROTEIN"/>
    <property type="match status" value="1"/>
</dbReference>
<protein>
    <submittedName>
        <fullName evidence="2">MBL fold metallo-hydrolase</fullName>
    </submittedName>
</protein>
<dbReference type="Proteomes" id="UP001162891">
    <property type="component" value="Chromosome"/>
</dbReference>
<accession>A0ABM7WUY0</accession>
<dbReference type="InterPro" id="IPR036866">
    <property type="entry name" value="RibonucZ/Hydroxyglut_hydro"/>
</dbReference>
<proteinExistence type="predicted"/>
<keyword evidence="3" id="KW-1185">Reference proteome</keyword>
<gene>
    <name evidence="2" type="ORF">AMOR_22980</name>
</gene>
<dbReference type="SUPFAM" id="SSF54862">
    <property type="entry name" value="4Fe-4S ferredoxins"/>
    <property type="match status" value="1"/>
</dbReference>
<reference evidence="3" key="1">
    <citation type="journal article" date="2022" name="Int. J. Syst. Evol. Microbiol.">
        <title>Anaeromyxobacter oryzae sp. nov., Anaeromyxobacter diazotrophicus sp. nov. and Anaeromyxobacter paludicola sp. nov., isolated from paddy soils.</title>
        <authorList>
            <person name="Itoh H."/>
            <person name="Xu Z."/>
            <person name="Mise K."/>
            <person name="Masuda Y."/>
            <person name="Ushijima N."/>
            <person name="Hayakawa C."/>
            <person name="Shiratori Y."/>
            <person name="Senoo K."/>
        </authorList>
    </citation>
    <scope>NUCLEOTIDE SEQUENCE [LARGE SCALE GENOMIC DNA]</scope>
    <source>
        <strain evidence="3">Red232</strain>
    </source>
</reference>
<evidence type="ECO:0000313" key="3">
    <source>
        <dbReference type="Proteomes" id="UP001162891"/>
    </source>
</evidence>
<dbReference type="RefSeq" id="WP_248361193.1">
    <property type="nucleotide sequence ID" value="NZ_AP025591.1"/>
</dbReference>